<evidence type="ECO:0000313" key="2">
    <source>
        <dbReference type="Proteomes" id="UP000177169"/>
    </source>
</evidence>
<dbReference type="STRING" id="1802505.A3D01_01085"/>
<sequence>MKDSATLNAVSGNVVFLPFPEKMLTEDGQEVSYSVDQSGQGWAAYIDANGNLLRKMITRIPNAATIVAGVSFNSSDRGTVYAVKLSESGEVQGKARLVFDDQTTLSVVFESGEVAIDINNQPSTPNFSNASWEVDLLRELEDKLSAAGVVFNPDTTSKLVRDNYAFTLRLSKGILARSGLRYVRLPDSVFDKLFLHSMGRFMYFQRNLYPVRYVEFHQAADLVATGSIENFNNPIYMQLAENNLKEGPVPFKFNNADISGSVSEMEMNMVSKNEFLNAVIPALHNEGMAYSSKAPWIDPRWDADVAAFINGNTLVIYAYDLERPEEQRDKYPLEIQDKLNHWKNFDGILMFWSTITILMQINFATDLSPEVGVTFTTQEFVCGVNPNLTQDFSKLCKDILDQTFIPGYKPVATPTP</sequence>
<comment type="caution">
    <text evidence="1">The sequence shown here is derived from an EMBL/GenBank/DDBJ whole genome shotgun (WGS) entry which is preliminary data.</text>
</comment>
<gene>
    <name evidence="1" type="ORF">A3D01_01085</name>
</gene>
<name>A0A1F7YZN3_9BACT</name>
<dbReference type="Proteomes" id="UP000177169">
    <property type="component" value="Unassembled WGS sequence"/>
</dbReference>
<evidence type="ECO:0000313" key="1">
    <source>
        <dbReference type="EMBL" id="OGM32751.1"/>
    </source>
</evidence>
<dbReference type="EMBL" id="MGGR01000028">
    <property type="protein sequence ID" value="OGM32751.1"/>
    <property type="molecule type" value="Genomic_DNA"/>
</dbReference>
<proteinExistence type="predicted"/>
<protein>
    <submittedName>
        <fullName evidence="1">Uncharacterized protein</fullName>
    </submittedName>
</protein>
<accession>A0A1F7YZN3</accession>
<reference evidence="1 2" key="1">
    <citation type="journal article" date="2016" name="Nat. Commun.">
        <title>Thousands of microbial genomes shed light on interconnected biogeochemical processes in an aquifer system.</title>
        <authorList>
            <person name="Anantharaman K."/>
            <person name="Brown C.T."/>
            <person name="Hug L.A."/>
            <person name="Sharon I."/>
            <person name="Castelle C.J."/>
            <person name="Probst A.J."/>
            <person name="Thomas B.C."/>
            <person name="Singh A."/>
            <person name="Wilkins M.J."/>
            <person name="Karaoz U."/>
            <person name="Brodie E.L."/>
            <person name="Williams K.H."/>
            <person name="Hubbard S.S."/>
            <person name="Banfield J.F."/>
        </authorList>
    </citation>
    <scope>NUCLEOTIDE SEQUENCE [LARGE SCALE GENOMIC DNA]</scope>
</reference>
<dbReference type="AlphaFoldDB" id="A0A1F7YZN3"/>
<organism evidence="1 2">
    <name type="scientific">Candidatus Woesebacteria bacterium RIFCSPHIGHO2_02_FULL_39_13</name>
    <dbReference type="NCBI Taxonomy" id="1802505"/>
    <lineage>
        <taxon>Bacteria</taxon>
        <taxon>Candidatus Woeseibacteriota</taxon>
    </lineage>
</organism>